<evidence type="ECO:0000313" key="3">
    <source>
        <dbReference type="Proteomes" id="UP001211065"/>
    </source>
</evidence>
<keyword evidence="3" id="KW-1185">Reference proteome</keyword>
<sequence>MKPLSYGLNDLILVLANLPLDEMHLSFAGSSRHLIAEFQIGNLHNVSFSINPGDRPGVSNWLINVKKFFATTAASVSVPSTVFQPSQQSSQKKNVAVGDNQSYNLTSNIGGGLIGSNVVKNASNADLLKLVKIQNVNEVLEGATIHYIVHLISILGNYNEDIRVGSARLLFNLSCVFDKKVMEYERDLERIILGLETDDRGYSVIVHELFHLIGPSFTGMVVAIIAGLECFYQCVDWGVRSICVSALTRLVFENEKVFLGEDQLCAIWNLFFSLNSLPQIINSFPDRIVTIETVLETEAIKGTLTKIFEILNQSASNSKSEKGQKTLKDVYMLFLNMLTPHDEYAYDLLPWALETYTTNLVNNIAIPSKPQTPESGTPSKPNSARNPSHATDLPVPSIKQKEFLPLLDFVLSLSNHFRAIPPLVRYGACVCLHSALKVFPSLLQENRQLYPFVISGAMDTDYLSQYLYVSMLEVVKSTEAPSSASAKKSPGRRVSLMDTQIQSLGVFQHFNPIIRSLVTAFRHKDNSLHYDDIFGGYFYNSPKETTLKDILDEAVKNCPPIQPKLIHKMANSLDYLSKSTKLRQLELIRIWAGKSEKVTKDFDTFLVQTLLPLFNTTEEDVQLATLRVMSSLMPKFKTASSADLLFAWEYFGIVLDPKGKSFINNLYELCFHKDPGVRVVVYDVMKDLCLLFKSENETSYITLLSMLLICIGEQDKTAQEKLLKNLSELLAKTEYLDLALPFNLIRDGINEPLSKMVQLFDDLATAFINNKTGLKILIEGLLSETVSDKVWNFFLHDVTENSLVRPDEYGYTRNFIHAPFWTAILYTKLGAVPPNISGDNASRHIIPNTPANKRRFICGFMLCLLPTCGMPDPTFRKTACAVAIKCCIKKLTIHAGMIRGLMEYVSQQMMTNKYWTFQLSALDILRHLVRLKLPGLSQCILLQYMDMALDVAFNTPTSSCKIGALSLLQTFLTIFPSGVSMRLQEIRDTVRACIIDKDEDVYTQACSFYPLIFRSVSTVNAEDFYRYLQNEISVLNQPKDSALIASDPLVSQLSSDEEFRVIMQSILCMGNISERTLADSIIKDLMPLVRKTNSKLRWAALSSILAQIQFISDNYANTILWEILPLYFDPNPEVRQVFVKFITKVPTYYEVLCKFVTTHPDDSYVVPQLSWEDLLLDTAVLLVNSQSLIDCCKELPVDPPFDLDTQIKVNEDAGLYIPTISQKMMQRIKSLAKTITGGIQSGNVGEVFYFLQQLKENASLQGVVVLTMSELGCHNTIIVDDLIQLFCSNLGEEVTCENKNLIESCILGLGNLIEFFPEKLETIFQKLTGSTLTNEGDILALFYLSEFLVKKEYIHKASDLLSKCIPYISSQRYTVKKRIYAIYLTVELSLSTGMEDMVKVLDAIMIFIENAEESDLLKVYGCLGKLLAVTGPKHSLFRNLLQNLKKALSHKDSLVRLKSLSIFQIFVKHISDEEVMSCCYKYLADSNREVRNKAKEMMAVNGVFDFALAALKKSKSVNNSSNSSSGDSIRATLLENLKLPSIAKLGLTINPNSTEEKFLNIPLLDLDPYNIKYYSSEVSKKFVSRYGLPESKFKFSPLPLSIIGFLEEKATSKKVTPEHIQKYQFITTIDCITILHECMKKYPQLAQDMIEGLIAIMQSLLTEQLKSDDVGEGEDLLETDLESDIHHLNLLSNLLMAYDGITEKALVYTSKLKEFIITCNSIASTIRESLYLEMEESFFFFNDYVDVPIVSEEQYLAFEEFKRSNQEATLEIVKSGKTDKLTSLEEQKDAMNVLLDVKSEQLRRMTNLALHGISGFGQFYALSSCCPNFELANSFIFLTEMLENEHRGIRIAAVEALSLVCKLQFELSVKEELLTQVQRITQLFINRLVEENKTLYRKKADMAEALAKLVVYVPDRATRLSVISILVKFWSDADSEEASSVELMNELARLMSSDEYTEKEELQRLLKWRFSF</sequence>
<dbReference type="SUPFAM" id="SSF48371">
    <property type="entry name" value="ARM repeat"/>
    <property type="match status" value="2"/>
</dbReference>
<dbReference type="InterPro" id="IPR011989">
    <property type="entry name" value="ARM-like"/>
</dbReference>
<proteinExistence type="predicted"/>
<evidence type="ECO:0000256" key="1">
    <source>
        <dbReference type="SAM" id="MobiDB-lite"/>
    </source>
</evidence>
<dbReference type="EMBL" id="JADGJW010000046">
    <property type="protein sequence ID" value="KAJ3226007.1"/>
    <property type="molecule type" value="Genomic_DNA"/>
</dbReference>
<reference evidence="2" key="1">
    <citation type="submission" date="2020-05" db="EMBL/GenBank/DDBJ databases">
        <title>Phylogenomic resolution of chytrid fungi.</title>
        <authorList>
            <person name="Stajich J.E."/>
            <person name="Amses K."/>
            <person name="Simmons R."/>
            <person name="Seto K."/>
            <person name="Myers J."/>
            <person name="Bonds A."/>
            <person name="Quandt C.A."/>
            <person name="Barry K."/>
            <person name="Liu P."/>
            <person name="Grigoriev I."/>
            <person name="Longcore J.E."/>
            <person name="James T.Y."/>
        </authorList>
    </citation>
    <scope>NUCLEOTIDE SEQUENCE</scope>
    <source>
        <strain evidence="2">JEL0476</strain>
    </source>
</reference>
<protein>
    <submittedName>
        <fullName evidence="2">Uncharacterized protein</fullName>
    </submittedName>
</protein>
<comment type="caution">
    <text evidence="2">The sequence shown here is derived from an EMBL/GenBank/DDBJ whole genome shotgun (WGS) entry which is preliminary data.</text>
</comment>
<dbReference type="Gene3D" id="1.25.10.10">
    <property type="entry name" value="Leucine-rich Repeat Variant"/>
    <property type="match status" value="2"/>
</dbReference>
<feature type="region of interest" description="Disordered" evidence="1">
    <location>
        <begin position="367"/>
        <end position="394"/>
    </location>
</feature>
<dbReference type="InterPro" id="IPR016024">
    <property type="entry name" value="ARM-type_fold"/>
</dbReference>
<feature type="compositionally biased region" description="Polar residues" evidence="1">
    <location>
        <begin position="369"/>
        <end position="389"/>
    </location>
</feature>
<organism evidence="2 3">
    <name type="scientific">Clydaea vesicula</name>
    <dbReference type="NCBI Taxonomy" id="447962"/>
    <lineage>
        <taxon>Eukaryota</taxon>
        <taxon>Fungi</taxon>
        <taxon>Fungi incertae sedis</taxon>
        <taxon>Chytridiomycota</taxon>
        <taxon>Chytridiomycota incertae sedis</taxon>
        <taxon>Chytridiomycetes</taxon>
        <taxon>Lobulomycetales</taxon>
        <taxon>Lobulomycetaceae</taxon>
        <taxon>Clydaea</taxon>
    </lineage>
</organism>
<evidence type="ECO:0000313" key="2">
    <source>
        <dbReference type="EMBL" id="KAJ3226007.1"/>
    </source>
</evidence>
<dbReference type="Proteomes" id="UP001211065">
    <property type="component" value="Unassembled WGS sequence"/>
</dbReference>
<name>A0AAD5XYL2_9FUNG</name>
<gene>
    <name evidence="2" type="ORF">HK099_005713</name>
</gene>
<accession>A0AAD5XYL2</accession>